<sequence>MSSLSAGLAAALARGLAVFPIPAGARKAPPGWQALVSRDPGPAWPIDSNVGVGCRASGIVVLDLDRKNGVDGVAGFAGLLDQQGCSWPVTFTVATPSGGQHLYFAAPPGRVIVSTIGVLGPGIDVRAPGRLSGGYVVGPGSIVGDRPYLVDKDLRIAPLPDSLVRLLCLRPTRIRRGAKTGDVHATVDRPPAGTG</sequence>
<dbReference type="InterPro" id="IPR015330">
    <property type="entry name" value="DNA_primase/pol_bifunc_N"/>
</dbReference>
<evidence type="ECO:0000259" key="1">
    <source>
        <dbReference type="SMART" id="SM00943"/>
    </source>
</evidence>
<dbReference type="AlphaFoldDB" id="A0A1C6R7F2"/>
<dbReference type="CDD" id="cd04859">
    <property type="entry name" value="Prim_Pol"/>
    <property type="match status" value="1"/>
</dbReference>
<dbReference type="STRING" id="145857.GA0070616_0075"/>
<dbReference type="RefSeq" id="WP_175439924.1">
    <property type="nucleotide sequence ID" value="NZ_FMHT01000002.1"/>
</dbReference>
<dbReference type="SUPFAM" id="SSF56747">
    <property type="entry name" value="Prim-pol domain"/>
    <property type="match status" value="1"/>
</dbReference>
<evidence type="ECO:0000313" key="2">
    <source>
        <dbReference type="EMBL" id="SCL12951.1"/>
    </source>
</evidence>
<feature type="domain" description="DNA primase/polymerase bifunctional N-terminal" evidence="1">
    <location>
        <begin position="8"/>
        <end position="163"/>
    </location>
</feature>
<keyword evidence="3" id="KW-1185">Reference proteome</keyword>
<name>A0A1C6R7F2_9ACTN</name>
<accession>A0A1C6R7F2</accession>
<gene>
    <name evidence="2" type="ORF">GA0070616_0075</name>
</gene>
<evidence type="ECO:0000313" key="3">
    <source>
        <dbReference type="Proteomes" id="UP000199699"/>
    </source>
</evidence>
<reference evidence="2 3" key="1">
    <citation type="submission" date="2016-06" db="EMBL/GenBank/DDBJ databases">
        <authorList>
            <person name="Kjaerup R.B."/>
            <person name="Dalgaard T.S."/>
            <person name="Juul-Madsen H.R."/>
        </authorList>
    </citation>
    <scope>NUCLEOTIDE SEQUENCE [LARGE SCALE GENOMIC DNA]</scope>
    <source>
        <strain evidence="2 3">DSM 43818</strain>
    </source>
</reference>
<protein>
    <submittedName>
        <fullName evidence="2">Bifunctional DNA primase/polymerase, N-terminal</fullName>
    </submittedName>
</protein>
<dbReference type="EMBL" id="FMHT01000002">
    <property type="protein sequence ID" value="SCL12951.1"/>
    <property type="molecule type" value="Genomic_DNA"/>
</dbReference>
<dbReference type="Pfam" id="PF09250">
    <property type="entry name" value="Prim-Pol"/>
    <property type="match status" value="1"/>
</dbReference>
<organism evidence="2 3">
    <name type="scientific">Micromonospora nigra</name>
    <dbReference type="NCBI Taxonomy" id="145857"/>
    <lineage>
        <taxon>Bacteria</taxon>
        <taxon>Bacillati</taxon>
        <taxon>Actinomycetota</taxon>
        <taxon>Actinomycetes</taxon>
        <taxon>Micromonosporales</taxon>
        <taxon>Micromonosporaceae</taxon>
        <taxon>Micromonospora</taxon>
    </lineage>
</organism>
<dbReference type="Proteomes" id="UP000199699">
    <property type="component" value="Unassembled WGS sequence"/>
</dbReference>
<proteinExistence type="predicted"/>
<dbReference type="SMART" id="SM00943">
    <property type="entry name" value="Prim-Pol"/>
    <property type="match status" value="1"/>
</dbReference>